<sequence length="102" mass="11697">MSKPNKINGRNNHNSLILVIVSSLATQPDVQSPPPLLLYCPDPRPRLLSHTWLNIPKISANFKFHPILLPNLILPIIHLHKTGIIQNNKELFIKRKINHCYD</sequence>
<dbReference type="EMBL" id="JAMYWD010000005">
    <property type="protein sequence ID" value="KAJ4971027.1"/>
    <property type="molecule type" value="Genomic_DNA"/>
</dbReference>
<accession>A0A9Q0KIA6</accession>
<organism evidence="1 2">
    <name type="scientific">Protea cynaroides</name>
    <dbReference type="NCBI Taxonomy" id="273540"/>
    <lineage>
        <taxon>Eukaryota</taxon>
        <taxon>Viridiplantae</taxon>
        <taxon>Streptophyta</taxon>
        <taxon>Embryophyta</taxon>
        <taxon>Tracheophyta</taxon>
        <taxon>Spermatophyta</taxon>
        <taxon>Magnoliopsida</taxon>
        <taxon>Proteales</taxon>
        <taxon>Proteaceae</taxon>
        <taxon>Protea</taxon>
    </lineage>
</organism>
<name>A0A9Q0KIA6_9MAGN</name>
<evidence type="ECO:0000313" key="2">
    <source>
        <dbReference type="Proteomes" id="UP001141806"/>
    </source>
</evidence>
<evidence type="ECO:0000313" key="1">
    <source>
        <dbReference type="EMBL" id="KAJ4971027.1"/>
    </source>
</evidence>
<dbReference type="Proteomes" id="UP001141806">
    <property type="component" value="Unassembled WGS sequence"/>
</dbReference>
<protein>
    <submittedName>
        <fullName evidence="1">Uncharacterized protein</fullName>
    </submittedName>
</protein>
<gene>
    <name evidence="1" type="ORF">NE237_004126</name>
</gene>
<reference evidence="1" key="1">
    <citation type="journal article" date="2023" name="Plant J.">
        <title>The genome of the king protea, Protea cynaroides.</title>
        <authorList>
            <person name="Chang J."/>
            <person name="Duong T.A."/>
            <person name="Schoeman C."/>
            <person name="Ma X."/>
            <person name="Roodt D."/>
            <person name="Barker N."/>
            <person name="Li Z."/>
            <person name="Van de Peer Y."/>
            <person name="Mizrachi E."/>
        </authorList>
    </citation>
    <scope>NUCLEOTIDE SEQUENCE</scope>
    <source>
        <tissue evidence="1">Young leaves</tissue>
    </source>
</reference>
<dbReference type="AlphaFoldDB" id="A0A9Q0KIA6"/>
<proteinExistence type="predicted"/>
<comment type="caution">
    <text evidence="1">The sequence shown here is derived from an EMBL/GenBank/DDBJ whole genome shotgun (WGS) entry which is preliminary data.</text>
</comment>
<keyword evidence="2" id="KW-1185">Reference proteome</keyword>